<dbReference type="PRINTS" id="PR00299">
    <property type="entry name" value="ACRYSTALLIN"/>
</dbReference>
<dbReference type="Proteomes" id="UP000659654">
    <property type="component" value="Unassembled WGS sequence"/>
</dbReference>
<dbReference type="EMBL" id="CAJFCV020000005">
    <property type="protein sequence ID" value="CAG9126208.1"/>
    <property type="molecule type" value="Genomic_DNA"/>
</dbReference>
<dbReference type="OrthoDB" id="1431247at2759"/>
<dbReference type="Proteomes" id="UP000582659">
    <property type="component" value="Unassembled WGS sequence"/>
</dbReference>
<dbReference type="PROSITE" id="PS01031">
    <property type="entry name" value="SHSP"/>
    <property type="match status" value="1"/>
</dbReference>
<protein>
    <submittedName>
        <fullName evidence="4">(pine wood nematode) hypothetical protein</fullName>
    </submittedName>
    <submittedName>
        <fullName evidence="8">SHSP domain-containing protein</fullName>
    </submittedName>
</protein>
<name>A0A1I7SKS6_BURXY</name>
<evidence type="ECO:0000313" key="7">
    <source>
        <dbReference type="Proteomes" id="UP000659654"/>
    </source>
</evidence>
<dbReference type="WBParaSite" id="BXY_1365700.1">
    <property type="protein sequence ID" value="BXY_1365700.1"/>
    <property type="gene ID" value="BXY_1365700"/>
</dbReference>
<dbReference type="Proteomes" id="UP000095284">
    <property type="component" value="Unplaced"/>
</dbReference>
<dbReference type="Pfam" id="PF00011">
    <property type="entry name" value="HSP20"/>
    <property type="match status" value="1"/>
</dbReference>
<dbReference type="InterPro" id="IPR002068">
    <property type="entry name" value="A-crystallin/Hsp20_dom"/>
</dbReference>
<dbReference type="SMR" id="A0A1I7SKS6"/>
<evidence type="ECO:0000313" key="4">
    <source>
        <dbReference type="EMBL" id="CAD5232960.1"/>
    </source>
</evidence>
<evidence type="ECO:0000259" key="3">
    <source>
        <dbReference type="PROSITE" id="PS01031"/>
    </source>
</evidence>
<dbReference type="CDD" id="cd06526">
    <property type="entry name" value="metazoan_ACD"/>
    <property type="match status" value="1"/>
</dbReference>
<comment type="similarity">
    <text evidence="1 2">Belongs to the small heat shock protein (HSP20) family.</text>
</comment>
<proteinExistence type="inferred from homology"/>
<reference evidence="8" key="1">
    <citation type="submission" date="2016-11" db="UniProtKB">
        <authorList>
            <consortium name="WormBaseParasite"/>
        </authorList>
    </citation>
    <scope>IDENTIFICATION</scope>
</reference>
<feature type="domain" description="SHSP" evidence="3">
    <location>
        <begin position="48"/>
        <end position="154"/>
    </location>
</feature>
<evidence type="ECO:0000256" key="1">
    <source>
        <dbReference type="PROSITE-ProRule" id="PRU00285"/>
    </source>
</evidence>
<dbReference type="eggNOG" id="KOG3591">
    <property type="taxonomic scope" value="Eukaryota"/>
</dbReference>
<accession>A0A1I7SKS6</accession>
<evidence type="ECO:0000256" key="2">
    <source>
        <dbReference type="RuleBase" id="RU003616"/>
    </source>
</evidence>
<evidence type="ECO:0000313" key="8">
    <source>
        <dbReference type="WBParaSite" id="BXY_1365700.1"/>
    </source>
</evidence>
<dbReference type="SUPFAM" id="SSF49764">
    <property type="entry name" value="HSP20-like chaperones"/>
    <property type="match status" value="1"/>
</dbReference>
<evidence type="ECO:0000313" key="5">
    <source>
        <dbReference type="EMBL" id="CAG9126208.1"/>
    </source>
</evidence>
<sequence>MSLLPYVYDPFAISPFYGRRYSPFDGVDRLVNSVLDSVQPFIDQSGRLISANVAGSSTSYNEQGDLKFECDASGFKPEELDVNVHGHNLTIQGVHKEEKDGEKVERQFQRVVRLPKHVEMEEIKCELDEQGKLTVNVPKVAAIEEKKSTNIPIQMKKQDAVEGGKAK</sequence>
<reference evidence="5" key="2">
    <citation type="submission" date="2020-08" db="EMBL/GenBank/DDBJ databases">
        <authorList>
            <person name="Kikuchi T."/>
        </authorList>
    </citation>
    <scope>NUCLEOTIDE SEQUENCE</scope>
    <source>
        <strain evidence="4">Ka4C1</strain>
    </source>
</reference>
<evidence type="ECO:0000313" key="6">
    <source>
        <dbReference type="Proteomes" id="UP000095284"/>
    </source>
</evidence>
<dbReference type="PANTHER" id="PTHR45640:SF26">
    <property type="entry name" value="RE23625P"/>
    <property type="match status" value="1"/>
</dbReference>
<gene>
    <name evidence="4" type="ORF">BXYJ_LOCUS13051</name>
</gene>
<dbReference type="PANTHER" id="PTHR45640">
    <property type="entry name" value="HEAT SHOCK PROTEIN HSP-12.2-RELATED"/>
    <property type="match status" value="1"/>
</dbReference>
<dbReference type="EMBL" id="CAJFDI010000005">
    <property type="protein sequence ID" value="CAD5232960.1"/>
    <property type="molecule type" value="Genomic_DNA"/>
</dbReference>
<dbReference type="AlphaFoldDB" id="A0A1I7SKS6"/>
<keyword evidence="7" id="KW-1185">Reference proteome</keyword>
<dbReference type="Gene3D" id="2.60.40.790">
    <property type="match status" value="1"/>
</dbReference>
<dbReference type="InterPro" id="IPR008978">
    <property type="entry name" value="HSP20-like_chaperone"/>
</dbReference>
<organism evidence="6 8">
    <name type="scientific">Bursaphelenchus xylophilus</name>
    <name type="common">Pinewood nematode worm</name>
    <name type="synonym">Aphelenchoides xylophilus</name>
    <dbReference type="NCBI Taxonomy" id="6326"/>
    <lineage>
        <taxon>Eukaryota</taxon>
        <taxon>Metazoa</taxon>
        <taxon>Ecdysozoa</taxon>
        <taxon>Nematoda</taxon>
        <taxon>Chromadorea</taxon>
        <taxon>Rhabditida</taxon>
        <taxon>Tylenchina</taxon>
        <taxon>Tylenchomorpha</taxon>
        <taxon>Aphelenchoidea</taxon>
        <taxon>Aphelenchoididae</taxon>
        <taxon>Bursaphelenchus</taxon>
    </lineage>
</organism>
<dbReference type="InterPro" id="IPR001436">
    <property type="entry name" value="Alpha-crystallin/sHSP_animal"/>
</dbReference>